<dbReference type="PANTHER" id="PTHR30632:SF11">
    <property type="entry name" value="BLR4797 PROTEIN"/>
    <property type="match status" value="1"/>
</dbReference>
<reference evidence="1 2" key="1">
    <citation type="submission" date="2018-04" db="EMBL/GenBank/DDBJ databases">
        <title>Genomic Encyclopedia of Archaeal and Bacterial Type Strains, Phase II (KMG-II): from individual species to whole genera.</title>
        <authorList>
            <person name="Goeker M."/>
        </authorList>
    </citation>
    <scope>NUCLEOTIDE SEQUENCE [LARGE SCALE GENOMIC DNA]</scope>
    <source>
        <strain evidence="1 2">DSM 25521</strain>
    </source>
</reference>
<sequence>MTVCGLMRIVLVGCSLIAIGGAGAAQPVERPLRMIAANAVKDGLQQLTTQYERQFGHRVEIVWSGTEATARRIAAEERFDAVLIGGEAIDRLVAAGHLAPDVKVAVARTGVAVAVRNGYPPPVIDSADALRAALLAAPRVAYSAGPSGVYIESLIVRLGLGEQVAAKLTRPSSGAEVAQLVARRAVDLAFAQVSELVGVAEIQSLGPLPPSLQNYTIYVAASGRSDVHPQTTAWLRFLTSPQAREAIEAMGMEQP</sequence>
<evidence type="ECO:0000313" key="2">
    <source>
        <dbReference type="Proteomes" id="UP000241808"/>
    </source>
</evidence>
<dbReference type="InterPro" id="IPR050682">
    <property type="entry name" value="ModA/WtpA"/>
</dbReference>
<accession>A0A2T4YLQ3</accession>
<dbReference type="Gene3D" id="3.40.190.10">
    <property type="entry name" value="Periplasmic binding protein-like II"/>
    <property type="match status" value="2"/>
</dbReference>
<name>A0A2T4YLQ3_9HYPH</name>
<dbReference type="Pfam" id="PF13531">
    <property type="entry name" value="SBP_bac_11"/>
    <property type="match status" value="1"/>
</dbReference>
<gene>
    <name evidence="1" type="ORF">C8P69_1365</name>
</gene>
<dbReference type="GO" id="GO:0030973">
    <property type="term" value="F:molybdate ion binding"/>
    <property type="evidence" value="ECO:0007669"/>
    <property type="project" value="TreeGrafter"/>
</dbReference>
<dbReference type="GO" id="GO:0015689">
    <property type="term" value="P:molybdate ion transport"/>
    <property type="evidence" value="ECO:0007669"/>
    <property type="project" value="TreeGrafter"/>
</dbReference>
<protein>
    <submittedName>
        <fullName evidence="1">Molybdate transport system substrate-binding protein</fullName>
    </submittedName>
</protein>
<keyword evidence="2" id="KW-1185">Reference proteome</keyword>
<dbReference type="AlphaFoldDB" id="A0A2T4YLQ3"/>
<dbReference type="Proteomes" id="UP000241808">
    <property type="component" value="Unassembled WGS sequence"/>
</dbReference>
<evidence type="ECO:0000313" key="1">
    <source>
        <dbReference type="EMBL" id="PTM44189.1"/>
    </source>
</evidence>
<comment type="caution">
    <text evidence="1">The sequence shown here is derived from an EMBL/GenBank/DDBJ whole genome shotgun (WGS) entry which is preliminary data.</text>
</comment>
<dbReference type="SUPFAM" id="SSF53850">
    <property type="entry name" value="Periplasmic binding protein-like II"/>
    <property type="match status" value="1"/>
</dbReference>
<dbReference type="EMBL" id="PZZL01000036">
    <property type="protein sequence ID" value="PTM44189.1"/>
    <property type="molecule type" value="Genomic_DNA"/>
</dbReference>
<dbReference type="PANTHER" id="PTHR30632">
    <property type="entry name" value="MOLYBDATE-BINDING PERIPLASMIC PROTEIN"/>
    <property type="match status" value="1"/>
</dbReference>
<organism evidence="1 2">
    <name type="scientific">Phreatobacter oligotrophus</name>
    <dbReference type="NCBI Taxonomy" id="1122261"/>
    <lineage>
        <taxon>Bacteria</taxon>
        <taxon>Pseudomonadati</taxon>
        <taxon>Pseudomonadota</taxon>
        <taxon>Alphaproteobacteria</taxon>
        <taxon>Hyphomicrobiales</taxon>
        <taxon>Phreatobacteraceae</taxon>
        <taxon>Phreatobacter</taxon>
    </lineage>
</organism>
<proteinExistence type="predicted"/>